<dbReference type="SUPFAM" id="SSF52540">
    <property type="entry name" value="P-loop containing nucleoside triphosphate hydrolases"/>
    <property type="match status" value="1"/>
</dbReference>
<evidence type="ECO:0000256" key="5">
    <source>
        <dbReference type="ARBA" id="ARBA00023163"/>
    </source>
</evidence>
<dbReference type="PANTHER" id="PTHR32071">
    <property type="entry name" value="TRANSCRIPTIONAL REGULATORY PROTEIN"/>
    <property type="match status" value="1"/>
</dbReference>
<dbReference type="Gene3D" id="3.40.50.2300">
    <property type="match status" value="1"/>
</dbReference>
<accession>A0A1J5S279</accession>
<dbReference type="Pfam" id="PF25601">
    <property type="entry name" value="AAA_lid_14"/>
    <property type="match status" value="1"/>
</dbReference>
<dbReference type="AlphaFoldDB" id="A0A1J5S279"/>
<dbReference type="GO" id="GO:0006355">
    <property type="term" value="P:regulation of DNA-templated transcription"/>
    <property type="evidence" value="ECO:0007669"/>
    <property type="project" value="InterPro"/>
</dbReference>
<evidence type="ECO:0000256" key="3">
    <source>
        <dbReference type="ARBA" id="ARBA00022840"/>
    </source>
</evidence>
<dbReference type="Gene3D" id="1.10.8.60">
    <property type="match status" value="1"/>
</dbReference>
<dbReference type="SMART" id="SM00448">
    <property type="entry name" value="REC"/>
    <property type="match status" value="1"/>
</dbReference>
<dbReference type="GO" id="GO:0005524">
    <property type="term" value="F:ATP binding"/>
    <property type="evidence" value="ECO:0007669"/>
    <property type="project" value="UniProtKB-KW"/>
</dbReference>
<feature type="domain" description="Response regulatory" evidence="7">
    <location>
        <begin position="5"/>
        <end position="120"/>
    </location>
</feature>
<dbReference type="PANTHER" id="PTHR32071:SF17">
    <property type="entry name" value="TRANSCRIPTIONAL REGULATOR (NTRC FAMILY)"/>
    <property type="match status" value="1"/>
</dbReference>
<keyword evidence="2" id="KW-0547">Nucleotide-binding</keyword>
<proteinExistence type="predicted"/>
<sequence>MASKRILVVDDEVGIRELLRDILQDEGYDVVLAEHAAAARAIRLHERPDIVLLDIWMPDCDGISLLKEWGNGGLLTMPVVMMSGHGTIDTAVEATRLGAFDFLEKPIALQKLLKTVAAALKHSEQLPKSEMSLANLGKSPIITALKERLEKIVVSANHSPSPVLLIGMKGCGSELCARFLQSPNTPWLQLTEFNQLASAPLDILESIRDGLLYISEVSELNRTEQKGLLLLITKAEKYNVRVVCCTSENLLRLQAEALFDHNLLQVLSAVSLRIPALNEHKEDIPDLAIAIANLQLELADVEYREFDIAALNSLRNAEWPGDLAQLDAVVRNLIQTSLGKKITLEDVHRVLHQFDDAKMSGSITADDALQANSTDDAGLNVPLNSQLLDQPLREARDDFERLYFEYHMKDAASNMSKLAEIAGLERTHLYRKLKQLGIKIKG</sequence>
<dbReference type="Gene3D" id="3.40.50.300">
    <property type="entry name" value="P-loop containing nucleotide triphosphate hydrolases"/>
    <property type="match status" value="1"/>
</dbReference>
<keyword evidence="4" id="KW-0805">Transcription regulation</keyword>
<evidence type="ECO:0000256" key="4">
    <source>
        <dbReference type="ARBA" id="ARBA00023015"/>
    </source>
</evidence>
<evidence type="ECO:0000259" key="6">
    <source>
        <dbReference type="PROSITE" id="PS50045"/>
    </source>
</evidence>
<dbReference type="InterPro" id="IPR001789">
    <property type="entry name" value="Sig_transdc_resp-reg_receiver"/>
</dbReference>
<dbReference type="Pfam" id="PF00072">
    <property type="entry name" value="Response_reg"/>
    <property type="match status" value="1"/>
</dbReference>
<name>A0A1J5S279_9ZZZZ</name>
<dbReference type="InterPro" id="IPR002078">
    <property type="entry name" value="Sigma_54_int"/>
</dbReference>
<dbReference type="SUPFAM" id="SSF46689">
    <property type="entry name" value="Homeodomain-like"/>
    <property type="match status" value="1"/>
</dbReference>
<dbReference type="InterPro" id="IPR009057">
    <property type="entry name" value="Homeodomain-like_sf"/>
</dbReference>
<reference evidence="8" key="1">
    <citation type="submission" date="2016-10" db="EMBL/GenBank/DDBJ databases">
        <title>Sequence of Gallionella enrichment culture.</title>
        <authorList>
            <person name="Poehlein A."/>
            <person name="Muehling M."/>
            <person name="Daniel R."/>
        </authorList>
    </citation>
    <scope>NUCLEOTIDE SEQUENCE</scope>
</reference>
<dbReference type="Pfam" id="PF14532">
    <property type="entry name" value="Sigma54_activ_2"/>
    <property type="match status" value="1"/>
</dbReference>
<evidence type="ECO:0000256" key="1">
    <source>
        <dbReference type="ARBA" id="ARBA00022553"/>
    </source>
</evidence>
<dbReference type="InterPro" id="IPR027417">
    <property type="entry name" value="P-loop_NTPase"/>
</dbReference>
<dbReference type="InterPro" id="IPR011006">
    <property type="entry name" value="CheY-like_superfamily"/>
</dbReference>
<dbReference type="GO" id="GO:0000160">
    <property type="term" value="P:phosphorelay signal transduction system"/>
    <property type="evidence" value="ECO:0007669"/>
    <property type="project" value="InterPro"/>
</dbReference>
<evidence type="ECO:0000256" key="2">
    <source>
        <dbReference type="ARBA" id="ARBA00022741"/>
    </source>
</evidence>
<keyword evidence="3" id="KW-0067">ATP-binding</keyword>
<gene>
    <name evidence="8" type="primary">ntrC_4</name>
    <name evidence="8" type="ORF">GALL_154720</name>
</gene>
<evidence type="ECO:0000313" key="8">
    <source>
        <dbReference type="EMBL" id="OIR02521.1"/>
    </source>
</evidence>
<protein>
    <submittedName>
        <fullName evidence="8">Nitrogen assimilation regulatory protein</fullName>
    </submittedName>
</protein>
<dbReference type="EMBL" id="MLJW01000074">
    <property type="protein sequence ID" value="OIR02521.1"/>
    <property type="molecule type" value="Genomic_DNA"/>
</dbReference>
<dbReference type="PROSITE" id="PS50110">
    <property type="entry name" value="RESPONSE_REGULATORY"/>
    <property type="match status" value="1"/>
</dbReference>
<comment type="caution">
    <text evidence="8">The sequence shown here is derived from an EMBL/GenBank/DDBJ whole genome shotgun (WGS) entry which is preliminary data.</text>
</comment>
<dbReference type="PROSITE" id="PS50045">
    <property type="entry name" value="SIGMA54_INTERACT_4"/>
    <property type="match status" value="1"/>
</dbReference>
<keyword evidence="5" id="KW-0804">Transcription</keyword>
<keyword evidence="1" id="KW-0597">Phosphoprotein</keyword>
<dbReference type="Gene3D" id="1.10.10.60">
    <property type="entry name" value="Homeodomain-like"/>
    <property type="match status" value="1"/>
</dbReference>
<dbReference type="FunFam" id="3.40.50.2300:FF:000018">
    <property type="entry name" value="DNA-binding transcriptional regulator NtrC"/>
    <property type="match status" value="1"/>
</dbReference>
<organism evidence="8">
    <name type="scientific">mine drainage metagenome</name>
    <dbReference type="NCBI Taxonomy" id="410659"/>
    <lineage>
        <taxon>unclassified sequences</taxon>
        <taxon>metagenomes</taxon>
        <taxon>ecological metagenomes</taxon>
    </lineage>
</organism>
<evidence type="ECO:0000259" key="7">
    <source>
        <dbReference type="PROSITE" id="PS50110"/>
    </source>
</evidence>
<feature type="domain" description="Sigma-54 factor interaction" evidence="6">
    <location>
        <begin position="135"/>
        <end position="335"/>
    </location>
</feature>
<dbReference type="SUPFAM" id="SSF52172">
    <property type="entry name" value="CheY-like"/>
    <property type="match status" value="1"/>
</dbReference>
<dbReference type="InterPro" id="IPR058031">
    <property type="entry name" value="AAA_lid_NorR"/>
</dbReference>